<dbReference type="STRING" id="42256.RradSPS_2531"/>
<feature type="transmembrane region" description="Helical" evidence="2">
    <location>
        <begin position="665"/>
        <end position="689"/>
    </location>
</feature>
<feature type="compositionally biased region" description="Low complexity" evidence="1">
    <location>
        <begin position="249"/>
        <end position="263"/>
    </location>
</feature>
<keyword evidence="2" id="KW-0472">Membrane</keyword>
<evidence type="ECO:0000256" key="2">
    <source>
        <dbReference type="SAM" id="Phobius"/>
    </source>
</evidence>
<feature type="transmembrane region" description="Helical" evidence="2">
    <location>
        <begin position="478"/>
        <end position="499"/>
    </location>
</feature>
<dbReference type="AlphaFoldDB" id="A0A023X6W4"/>
<dbReference type="EMBL" id="JAWXXX010000001">
    <property type="protein sequence ID" value="MDX5892453.1"/>
    <property type="molecule type" value="Genomic_DNA"/>
</dbReference>
<reference evidence="4" key="2">
    <citation type="submission" date="2023-11" db="EMBL/GenBank/DDBJ databases">
        <title>MicrobeMod: A computational toolkit for identifying prokaryotic methylation and restriction-modification with nanopore sequencing.</title>
        <authorList>
            <person name="Crits-Christoph A."/>
            <person name="Kang S.C."/>
            <person name="Lee H."/>
            <person name="Ostrov N."/>
        </authorList>
    </citation>
    <scope>NUCLEOTIDE SEQUENCE</scope>
    <source>
        <strain evidence="4">ATCC 51242</strain>
    </source>
</reference>
<dbReference type="eggNOG" id="COG0841">
    <property type="taxonomic scope" value="Bacteria"/>
</dbReference>
<feature type="transmembrane region" description="Helical" evidence="2">
    <location>
        <begin position="1006"/>
        <end position="1026"/>
    </location>
</feature>
<dbReference type="PATRIC" id="fig|42256.3.peg.2579"/>
<feature type="transmembrane region" description="Helical" evidence="2">
    <location>
        <begin position="1111"/>
        <end position="1137"/>
    </location>
</feature>
<reference evidence="3 5" key="1">
    <citation type="submission" date="2014-03" db="EMBL/GenBank/DDBJ databases">
        <title>Complete genome sequence of the Radio-Resistant Rubrobacter radiotolerans RSPS-4.</title>
        <authorList>
            <person name="Egas C.C."/>
            <person name="Barroso C.C."/>
            <person name="Froufe H.J.C."/>
            <person name="Pacheco J.J."/>
            <person name="Albuquerque L.L."/>
            <person name="da Costa M.M.S."/>
        </authorList>
    </citation>
    <scope>NUCLEOTIDE SEQUENCE [LARGE SCALE GENOMIC DNA]</scope>
    <source>
        <strain evidence="3 5">RSPS-4</strain>
    </source>
</reference>
<dbReference type="Proteomes" id="UP000025229">
    <property type="component" value="Chromosome"/>
</dbReference>
<gene>
    <name evidence="3" type="ORF">RradSPS_2531</name>
    <name evidence="4" type="ORF">SIL72_00285</name>
</gene>
<dbReference type="SUPFAM" id="SSF82714">
    <property type="entry name" value="Multidrug efflux transporter AcrB TolC docking domain, DN and DC subdomains"/>
    <property type="match status" value="1"/>
</dbReference>
<dbReference type="RefSeq" id="WP_038683113.1">
    <property type="nucleotide sequence ID" value="NZ_CP007514.1"/>
</dbReference>
<name>A0A023X6W4_RUBRA</name>
<feature type="transmembrane region" description="Helical" evidence="2">
    <location>
        <begin position="1081"/>
        <end position="1099"/>
    </location>
</feature>
<evidence type="ECO:0000256" key="1">
    <source>
        <dbReference type="SAM" id="MobiDB-lite"/>
    </source>
</evidence>
<protein>
    <submittedName>
        <fullName evidence="3">AcrB/AcrD/AcrF family</fullName>
    </submittedName>
    <submittedName>
        <fullName evidence="4">Efflux RND transporter permease subunit</fullName>
    </submittedName>
</protein>
<evidence type="ECO:0000313" key="3">
    <source>
        <dbReference type="EMBL" id="AHY47814.1"/>
    </source>
</evidence>
<evidence type="ECO:0000313" key="5">
    <source>
        <dbReference type="Proteomes" id="UP000025229"/>
    </source>
</evidence>
<dbReference type="HOGENOM" id="CLU_002755_1_2_11"/>
<dbReference type="Gene3D" id="3.30.70.1430">
    <property type="entry name" value="Multidrug efflux transporter AcrB pore domain"/>
    <property type="match status" value="1"/>
</dbReference>
<dbReference type="PRINTS" id="PR00702">
    <property type="entry name" value="ACRIFLAVINRP"/>
</dbReference>
<feature type="transmembrane region" description="Helical" evidence="2">
    <location>
        <begin position="398"/>
        <end position="416"/>
    </location>
</feature>
<feature type="transmembrane region" description="Helical" evidence="2">
    <location>
        <begin position="561"/>
        <end position="588"/>
    </location>
</feature>
<feature type="region of interest" description="Disordered" evidence="1">
    <location>
        <begin position="249"/>
        <end position="289"/>
    </location>
</feature>
<sequence>MKAIVRWCLNNKSIVALGTVLLVVSGVYAATQLNEELLPDVEFPLLTVTTPVPGAGPEVVDEQVTQPLESAVESVEGIESVRGTSAQGFSSLLVEFDLGTDSQEAEDELNRVIADVALPEQAQDPEVQSQGITAIPVLSVSVSAADGDLEGLTEYVRDEVIPDIEEVEGVASADLVGGSEERLRVDLDLGALEENGLPPEAVVAAISGANTNAPAGSVEIDGLETPIRTTSSAATAEDLENLPISAAALAGAPTGGSPAAAPEEAPPGAAPEGLQAGETPAPGGAAAAPPEPVLLSEVAEVSEVESNLAGISRSDGEPSLGLNVVKEQGSNTVEVAESVEVVLDDVRDELGEGQVNTIFNSAEDVQESVDSLIEKALLGGALAIFVIFLFLRSVKATLVTAISLPTSILAALLFSWTQDLTLNIITLAGLTIAVGRVVDDAIVVLENSYRYIQQGYSPEEAALRGTTEVASAITSSTLTTVAVFLPLGLVGGIISEFFLPLSLTVALALIASLIVALTIIPVLISLFISRKVASEAPDVEPVERRPARQARRRRASGPFGAGLRLLLGGTVFLLASVACAALAVLFGLVAPEDVLGSNVVLAFAAALAGLLAVGLVLFIVRLSRGTAGSDESGADEEAAPARRRGGGMVGLYTPMLLWSLRHRALVILFAFIAFAGGLAVIPFLSVSFFPPSEERLLSAQVETRSGNSVTQTAEELQPFEDFLLDDRGVENYQLSVGGEDPFSATGGLRPDNEAQSFISVAEDADVNRVFERVSEEGDRLYGEAFQVQILSQGPQTGGLEVTVTGGDEAELREASDLVVEELQDVEGLANIQSDIASESPEVSISVNGGDAAAAGVSPSSLATSLGTLLGEQEIDLDGTPVVVGVPEGEVDSLDAIRDLPAGSGVTVGEVAEVEQSEAPSAIGRSDGERAVTVSARITSEDTNAVSSEVGTALEDLDLPGEVTAAVGGESEDIAQSFRDLVLSIVVALALVYLVLVVFFRSLVVPLVILLAVPLTTVGAFGALLLTGTTLSVPSLLGVLLLIGIVVANAILLIDFVTNAARGDVSLDEAIVEAGRARLRPILMTALATIFALVPLAVGLGGGGNVLISSSLAIPVIGGLITSTLLTLIVVPVGYSLLREPFRKHRPETSFDPEERQWR</sequence>
<dbReference type="SUPFAM" id="SSF82693">
    <property type="entry name" value="Multidrug efflux transporter AcrB pore domain, PN1, PN2, PC1 and PC2 subdomains"/>
    <property type="match status" value="2"/>
</dbReference>
<dbReference type="Pfam" id="PF00873">
    <property type="entry name" value="ACR_tran"/>
    <property type="match status" value="3"/>
</dbReference>
<dbReference type="Proteomes" id="UP001281130">
    <property type="component" value="Unassembled WGS sequence"/>
</dbReference>
<dbReference type="GO" id="GO:0042910">
    <property type="term" value="F:xenobiotic transmembrane transporter activity"/>
    <property type="evidence" value="ECO:0007669"/>
    <property type="project" value="TreeGrafter"/>
</dbReference>
<accession>A0A023X6W4</accession>
<dbReference type="OrthoDB" id="3306666at2"/>
<feature type="compositionally biased region" description="Low complexity" evidence="1">
    <location>
        <begin position="270"/>
        <end position="289"/>
    </location>
</feature>
<dbReference type="Gene3D" id="3.30.2090.10">
    <property type="entry name" value="Multidrug efflux transporter AcrB TolC docking domain, DN and DC subdomains"/>
    <property type="match status" value="1"/>
</dbReference>
<feature type="transmembrane region" description="Helical" evidence="2">
    <location>
        <begin position="505"/>
        <end position="528"/>
    </location>
</feature>
<dbReference type="GO" id="GO:0005886">
    <property type="term" value="C:plasma membrane"/>
    <property type="evidence" value="ECO:0007669"/>
    <property type="project" value="TreeGrafter"/>
</dbReference>
<dbReference type="PANTHER" id="PTHR32063:SF0">
    <property type="entry name" value="SWARMING MOTILITY PROTEIN SWRC"/>
    <property type="match status" value="1"/>
</dbReference>
<keyword evidence="5" id="KW-1185">Reference proteome</keyword>
<organism evidence="3 5">
    <name type="scientific">Rubrobacter radiotolerans</name>
    <name type="common">Arthrobacter radiotolerans</name>
    <dbReference type="NCBI Taxonomy" id="42256"/>
    <lineage>
        <taxon>Bacteria</taxon>
        <taxon>Bacillati</taxon>
        <taxon>Actinomycetota</taxon>
        <taxon>Rubrobacteria</taxon>
        <taxon>Rubrobacterales</taxon>
        <taxon>Rubrobacteraceae</taxon>
        <taxon>Rubrobacter</taxon>
    </lineage>
</organism>
<dbReference type="SUPFAM" id="SSF82866">
    <property type="entry name" value="Multidrug efflux transporter AcrB transmembrane domain"/>
    <property type="match status" value="2"/>
</dbReference>
<dbReference type="EMBL" id="CP007514">
    <property type="protein sequence ID" value="AHY47814.1"/>
    <property type="molecule type" value="Genomic_DNA"/>
</dbReference>
<proteinExistence type="predicted"/>
<dbReference type="InterPro" id="IPR027463">
    <property type="entry name" value="AcrB_DN_DC_subdom"/>
</dbReference>
<dbReference type="PANTHER" id="PTHR32063">
    <property type="match status" value="1"/>
</dbReference>
<feature type="transmembrane region" description="Helical" evidence="2">
    <location>
        <begin position="1038"/>
        <end position="1060"/>
    </location>
</feature>
<dbReference type="Gene3D" id="1.20.1640.10">
    <property type="entry name" value="Multidrug efflux transporter AcrB transmembrane domain"/>
    <property type="match status" value="2"/>
</dbReference>
<keyword evidence="2" id="KW-0812">Transmembrane</keyword>
<feature type="transmembrane region" description="Helical" evidence="2">
    <location>
        <begin position="980"/>
        <end position="999"/>
    </location>
</feature>
<keyword evidence="2" id="KW-1133">Transmembrane helix</keyword>
<dbReference type="KEGG" id="rrd:RradSPS_2531"/>
<feature type="transmembrane region" description="Helical" evidence="2">
    <location>
        <begin position="600"/>
        <end position="620"/>
    </location>
</feature>
<evidence type="ECO:0000313" key="4">
    <source>
        <dbReference type="EMBL" id="MDX5892453.1"/>
    </source>
</evidence>
<dbReference type="InterPro" id="IPR001036">
    <property type="entry name" value="Acrflvin-R"/>
</dbReference>